<dbReference type="PANTHER" id="PTHR33602:SF1">
    <property type="entry name" value="REGULATORY PROTEIN RECX FAMILY PROTEIN"/>
    <property type="match status" value="1"/>
</dbReference>
<dbReference type="STRING" id="319652.IV80_GL001661"/>
<dbReference type="EMBL" id="JQBR01000006">
    <property type="protein sequence ID" value="KRN66099.1"/>
    <property type="molecule type" value="Genomic_DNA"/>
</dbReference>
<dbReference type="InterPro" id="IPR036388">
    <property type="entry name" value="WH-like_DNA-bd_sf"/>
</dbReference>
<dbReference type="GO" id="GO:0005737">
    <property type="term" value="C:cytoplasm"/>
    <property type="evidence" value="ECO:0007669"/>
    <property type="project" value="UniProtKB-SubCell"/>
</dbReference>
<dbReference type="AlphaFoldDB" id="A0A0R2ILX7"/>
<keyword evidence="11" id="KW-1185">Reference proteome</keyword>
<dbReference type="Proteomes" id="UP000051568">
    <property type="component" value="Unassembled WGS sequence"/>
</dbReference>
<dbReference type="InterPro" id="IPR003783">
    <property type="entry name" value="Regulatory_RecX"/>
</dbReference>
<dbReference type="HAMAP" id="MF_01114">
    <property type="entry name" value="RecX"/>
    <property type="match status" value="1"/>
</dbReference>
<dbReference type="RefSeq" id="WP_057751391.1">
    <property type="nucleotide sequence ID" value="NZ_BJVH01000007.1"/>
</dbReference>
<feature type="domain" description="RecX second three-helical" evidence="7">
    <location>
        <begin position="113"/>
        <end position="154"/>
    </location>
</feature>
<accession>A0A0R2ILX7</accession>
<evidence type="ECO:0000259" key="9">
    <source>
        <dbReference type="Pfam" id="PF21982"/>
    </source>
</evidence>
<reference evidence="10 11" key="1">
    <citation type="journal article" date="2015" name="Genome Announc.">
        <title>Expanding the biotechnology potential of lactobacilli through comparative genomics of 213 strains and associated genera.</title>
        <authorList>
            <person name="Sun Z."/>
            <person name="Harris H.M."/>
            <person name="McCann A."/>
            <person name="Guo C."/>
            <person name="Argimon S."/>
            <person name="Zhang W."/>
            <person name="Yang X."/>
            <person name="Jeffery I.B."/>
            <person name="Cooney J.C."/>
            <person name="Kagawa T.F."/>
            <person name="Liu W."/>
            <person name="Song Y."/>
            <person name="Salvetti E."/>
            <person name="Wrobel A."/>
            <person name="Rasinkangas P."/>
            <person name="Parkhill J."/>
            <person name="Rea M.C."/>
            <person name="O'Sullivan O."/>
            <person name="Ritari J."/>
            <person name="Douillard F.P."/>
            <person name="Paul Ross R."/>
            <person name="Yang R."/>
            <person name="Briner A.E."/>
            <person name="Felis G.E."/>
            <person name="de Vos W.M."/>
            <person name="Barrangou R."/>
            <person name="Klaenhammer T.R."/>
            <person name="Caufield P.W."/>
            <person name="Cui Y."/>
            <person name="Zhang H."/>
            <person name="O'Toole P.W."/>
        </authorList>
    </citation>
    <scope>NUCLEOTIDE SEQUENCE [LARGE SCALE GENOMIC DNA]</scope>
    <source>
        <strain evidence="10 11">DSM 17757</strain>
    </source>
</reference>
<feature type="domain" description="RecX third three-helical" evidence="8">
    <location>
        <begin position="219"/>
        <end position="264"/>
    </location>
</feature>
<dbReference type="PANTHER" id="PTHR33602">
    <property type="entry name" value="REGULATORY PROTEIN RECX FAMILY PROTEIN"/>
    <property type="match status" value="1"/>
</dbReference>
<evidence type="ECO:0000256" key="5">
    <source>
        <dbReference type="ARBA" id="ARBA00022490"/>
    </source>
</evidence>
<evidence type="ECO:0000313" key="10">
    <source>
        <dbReference type="EMBL" id="KRN66099.1"/>
    </source>
</evidence>
<name>A0A0R2ILX7_9LACO</name>
<organism evidence="10 11">
    <name type="scientific">Pediococcus cellicola</name>
    <dbReference type="NCBI Taxonomy" id="319652"/>
    <lineage>
        <taxon>Bacteria</taxon>
        <taxon>Bacillati</taxon>
        <taxon>Bacillota</taxon>
        <taxon>Bacilli</taxon>
        <taxon>Lactobacillales</taxon>
        <taxon>Lactobacillaceae</taxon>
        <taxon>Pediococcus</taxon>
    </lineage>
</organism>
<evidence type="ECO:0000313" key="11">
    <source>
        <dbReference type="Proteomes" id="UP000051568"/>
    </source>
</evidence>
<gene>
    <name evidence="6" type="primary">recX</name>
    <name evidence="10" type="ORF">IV80_GL001661</name>
</gene>
<dbReference type="GO" id="GO:0006282">
    <property type="term" value="P:regulation of DNA repair"/>
    <property type="evidence" value="ECO:0007669"/>
    <property type="project" value="UniProtKB-UniRule"/>
</dbReference>
<dbReference type="PATRIC" id="fig|319652.3.peg.1682"/>
<comment type="subcellular location">
    <subcellularLocation>
        <location evidence="2 6">Cytoplasm</location>
    </subcellularLocation>
</comment>
<evidence type="ECO:0000259" key="8">
    <source>
        <dbReference type="Pfam" id="PF21981"/>
    </source>
</evidence>
<feature type="domain" description="RecX first three-helical" evidence="9">
    <location>
        <begin position="67"/>
        <end position="106"/>
    </location>
</feature>
<comment type="caution">
    <text evidence="10">The sequence shown here is derived from an EMBL/GenBank/DDBJ whole genome shotgun (WGS) entry which is preliminary data.</text>
</comment>
<dbReference type="NCBIfam" id="NF010733">
    <property type="entry name" value="PRK14135.1"/>
    <property type="match status" value="1"/>
</dbReference>
<dbReference type="InterPro" id="IPR053924">
    <property type="entry name" value="RecX_HTH_2nd"/>
</dbReference>
<protein>
    <recommendedName>
        <fullName evidence="4 6">Regulatory protein RecX</fullName>
    </recommendedName>
</protein>
<evidence type="ECO:0000256" key="6">
    <source>
        <dbReference type="HAMAP-Rule" id="MF_01114"/>
    </source>
</evidence>
<dbReference type="Pfam" id="PF02631">
    <property type="entry name" value="RecX_HTH2"/>
    <property type="match status" value="1"/>
</dbReference>
<evidence type="ECO:0000256" key="3">
    <source>
        <dbReference type="ARBA" id="ARBA00009695"/>
    </source>
</evidence>
<feature type="domain" description="RecX third three-helical" evidence="8">
    <location>
        <begin position="160"/>
        <end position="207"/>
    </location>
</feature>
<dbReference type="InterPro" id="IPR053926">
    <property type="entry name" value="RecX_HTH_1st"/>
</dbReference>
<evidence type="ECO:0000256" key="1">
    <source>
        <dbReference type="ARBA" id="ARBA00003529"/>
    </source>
</evidence>
<dbReference type="Pfam" id="PF21981">
    <property type="entry name" value="RecX_HTH3"/>
    <property type="match status" value="2"/>
</dbReference>
<comment type="similarity">
    <text evidence="3 6">Belongs to the RecX family.</text>
</comment>
<dbReference type="OrthoDB" id="5421057at2"/>
<evidence type="ECO:0000259" key="7">
    <source>
        <dbReference type="Pfam" id="PF02631"/>
    </source>
</evidence>
<comment type="function">
    <text evidence="1 6">Modulates RecA activity.</text>
</comment>
<proteinExistence type="inferred from homology"/>
<sequence length="271" mass="31707">MTDKQVLPKVTKITAQKRQGRYNVFLDDHYAFPISEDVMIKFRIFKGMEIDDQLQAKILAADDVSKAYTRALAFLSGHLRTEKEIKQKLQENEIPETTIEATLKKLRGLNLVNDLQYAGSYVRTMARTSDKGPIVIRRNLRAKGVLENDIDEGLREYPEEQQVENGVEIAEKLSHRYRRDPVSKMKQKVRQGLMTKGFSGDVITQILAKTHFEMNPELEDEKLQNEFTKVWHRNRRYPFMQRKLRTKRTLYSKGFQSDDINRLLDQQVDSQ</sequence>
<dbReference type="Pfam" id="PF21982">
    <property type="entry name" value="RecX_HTH1"/>
    <property type="match status" value="1"/>
</dbReference>
<dbReference type="InterPro" id="IPR053925">
    <property type="entry name" value="RecX_HTH_3rd"/>
</dbReference>
<keyword evidence="5 6" id="KW-0963">Cytoplasm</keyword>
<evidence type="ECO:0000256" key="4">
    <source>
        <dbReference type="ARBA" id="ARBA00018111"/>
    </source>
</evidence>
<dbReference type="Gene3D" id="1.10.10.10">
    <property type="entry name" value="Winged helix-like DNA-binding domain superfamily/Winged helix DNA-binding domain"/>
    <property type="match status" value="4"/>
</dbReference>
<evidence type="ECO:0000256" key="2">
    <source>
        <dbReference type="ARBA" id="ARBA00004496"/>
    </source>
</evidence>